<dbReference type="Proteomes" id="UP000029224">
    <property type="component" value="Unassembled WGS sequence"/>
</dbReference>
<dbReference type="EMBL" id="BBMT01000004">
    <property type="protein sequence ID" value="GAL34210.1"/>
    <property type="molecule type" value="Genomic_DNA"/>
</dbReference>
<gene>
    <name evidence="1" type="ORF">JCM19240_1118</name>
</gene>
<accession>A0A090T2J2</accession>
<dbReference type="AlphaFoldDB" id="A0A090T2J2"/>
<evidence type="ECO:0000313" key="1">
    <source>
        <dbReference type="EMBL" id="GAL34210.1"/>
    </source>
</evidence>
<reference evidence="1 2" key="2">
    <citation type="submission" date="2014-09" db="EMBL/GenBank/DDBJ databases">
        <authorList>
            <consortium name="NBRP consortium"/>
            <person name="Sawabe T."/>
            <person name="Meirelles P."/>
            <person name="Nakanishi M."/>
            <person name="Sayaka M."/>
            <person name="Hattori M."/>
            <person name="Ohkuma M."/>
        </authorList>
    </citation>
    <scope>NUCLEOTIDE SEQUENCE [LARGE SCALE GENOMIC DNA]</scope>
    <source>
        <strain evidence="1 2">JCM 19240</strain>
    </source>
</reference>
<keyword evidence="2" id="KW-1185">Reference proteome</keyword>
<protein>
    <submittedName>
        <fullName evidence="1">Uncharacterized protein</fullName>
    </submittedName>
</protein>
<name>A0A090T2J2_9VIBR</name>
<evidence type="ECO:0000313" key="2">
    <source>
        <dbReference type="Proteomes" id="UP000029224"/>
    </source>
</evidence>
<comment type="caution">
    <text evidence="1">The sequence shown here is derived from an EMBL/GenBank/DDBJ whole genome shotgun (WGS) entry which is preliminary data.</text>
</comment>
<dbReference type="OrthoDB" id="5899368at2"/>
<organism evidence="1 2">
    <name type="scientific">Vibrio maritimus</name>
    <dbReference type="NCBI Taxonomy" id="990268"/>
    <lineage>
        <taxon>Bacteria</taxon>
        <taxon>Pseudomonadati</taxon>
        <taxon>Pseudomonadota</taxon>
        <taxon>Gammaproteobacteria</taxon>
        <taxon>Vibrionales</taxon>
        <taxon>Vibrionaceae</taxon>
        <taxon>Vibrio</taxon>
    </lineage>
</organism>
<reference evidence="1 2" key="1">
    <citation type="submission" date="2014-09" db="EMBL/GenBank/DDBJ databases">
        <title>Vibrio maritimus JCM 19240. (C210) whole genome shotgun sequence.</title>
        <authorList>
            <person name="Sawabe T."/>
            <person name="Meirelles P."/>
            <person name="Nakanishi M."/>
            <person name="Sayaka M."/>
            <person name="Hattori M."/>
            <person name="Ohkuma M."/>
        </authorList>
    </citation>
    <scope>NUCLEOTIDE SEQUENCE [LARGE SCALE GENOMIC DNA]</scope>
    <source>
        <strain evidence="1 2">JCM 19240</strain>
    </source>
</reference>
<proteinExistence type="predicted"/>
<sequence>MNIESCWSRFLKAEELVNQGHWPEAYHLFDDVLSHLPFHIHTSLEETGVRPCQFSCMLTGLYDSAIYQSIILNQMGRQKRAFEVLNQAHATFQFLSIEDVQLVAATREVLDKHSDALLEHMGVFCSSQRNASWMLEFEYVQRAHHYFGNLKRHQTM</sequence>